<protein>
    <submittedName>
        <fullName evidence="1">Uncharacterized protein</fullName>
    </submittedName>
</protein>
<reference evidence="1" key="1">
    <citation type="journal article" date="2020" name="J. Eukaryot. Microbiol.">
        <title>De novo Sequencing, Assembly and Annotation of the Transcriptome for the Free-Living Testate Amoeba Arcella intermedia.</title>
        <authorList>
            <person name="Ribeiro G.M."/>
            <person name="Porfirio-Sousa A.L."/>
            <person name="Maurer-Alcala X.X."/>
            <person name="Katz L.A."/>
            <person name="Lahr D.J.G."/>
        </authorList>
    </citation>
    <scope>NUCLEOTIDE SEQUENCE</scope>
</reference>
<sequence length="80" mass="8573">MGYPKQVLSLTSGSLQLLLSLNTVSISNLGMFTILPSRYITSLPLWLLDVLLGTLEHNLFSGGSFQSQSSGMIVSNTSVP</sequence>
<dbReference type="AlphaFoldDB" id="A0A6B2LUC4"/>
<proteinExistence type="predicted"/>
<accession>A0A6B2LUC4</accession>
<organism evidence="1">
    <name type="scientific">Arcella intermedia</name>
    <dbReference type="NCBI Taxonomy" id="1963864"/>
    <lineage>
        <taxon>Eukaryota</taxon>
        <taxon>Amoebozoa</taxon>
        <taxon>Tubulinea</taxon>
        <taxon>Elardia</taxon>
        <taxon>Arcellinida</taxon>
        <taxon>Sphaerothecina</taxon>
        <taxon>Arcellidae</taxon>
        <taxon>Arcella</taxon>
    </lineage>
</organism>
<name>A0A6B2LUC4_9EUKA</name>
<dbReference type="EMBL" id="GIBP01011419">
    <property type="protein sequence ID" value="NDV40388.1"/>
    <property type="molecule type" value="Transcribed_RNA"/>
</dbReference>
<evidence type="ECO:0000313" key="1">
    <source>
        <dbReference type="EMBL" id="NDV40388.1"/>
    </source>
</evidence>